<dbReference type="PIRSF" id="PIRSF004846">
    <property type="entry name" value="ModA"/>
    <property type="match status" value="1"/>
</dbReference>
<dbReference type="OrthoDB" id="9785015at2"/>
<evidence type="ECO:0000313" key="7">
    <source>
        <dbReference type="Proteomes" id="UP000199058"/>
    </source>
</evidence>
<dbReference type="NCBIfam" id="TIGR01256">
    <property type="entry name" value="modA"/>
    <property type="match status" value="1"/>
</dbReference>
<reference evidence="6 7" key="1">
    <citation type="submission" date="2016-10" db="EMBL/GenBank/DDBJ databases">
        <authorList>
            <person name="de Groot N.N."/>
        </authorList>
    </citation>
    <scope>NUCLEOTIDE SEQUENCE [LARGE SCALE GENOMIC DNA]</scope>
    <source>
        <strain evidence="6 7">DSM 18438</strain>
    </source>
</reference>
<dbReference type="InterPro" id="IPR005950">
    <property type="entry name" value="ModA"/>
</dbReference>
<dbReference type="RefSeq" id="WP_091965181.1">
    <property type="nucleotide sequence ID" value="NZ_FOLH01000009.1"/>
</dbReference>
<dbReference type="Pfam" id="PF13531">
    <property type="entry name" value="SBP_bac_11"/>
    <property type="match status" value="1"/>
</dbReference>
<protein>
    <submittedName>
        <fullName evidence="6">Molybdate transport system substrate-binding protein</fullName>
    </submittedName>
</protein>
<evidence type="ECO:0000313" key="6">
    <source>
        <dbReference type="EMBL" id="SFC51364.1"/>
    </source>
</evidence>
<dbReference type="Proteomes" id="UP000199058">
    <property type="component" value="Unassembled WGS sequence"/>
</dbReference>
<keyword evidence="3 5" id="KW-0732">Signal</keyword>
<feature type="binding site" evidence="4">
    <location>
        <position position="62"/>
    </location>
    <ligand>
        <name>molybdate</name>
        <dbReference type="ChEBI" id="CHEBI:36264"/>
    </ligand>
</feature>
<comment type="similarity">
    <text evidence="1">Belongs to the bacterial solute-binding protein ModA family.</text>
</comment>
<gene>
    <name evidence="6" type="ORF">SAMN05660443_2922</name>
</gene>
<keyword evidence="2 4" id="KW-0479">Metal-binding</keyword>
<dbReference type="GO" id="GO:0046872">
    <property type="term" value="F:metal ion binding"/>
    <property type="evidence" value="ECO:0007669"/>
    <property type="project" value="UniProtKB-KW"/>
</dbReference>
<organism evidence="6 7">
    <name type="scientific">Marinospirillum celere</name>
    <dbReference type="NCBI Taxonomy" id="1122252"/>
    <lineage>
        <taxon>Bacteria</taxon>
        <taxon>Pseudomonadati</taxon>
        <taxon>Pseudomonadota</taxon>
        <taxon>Gammaproteobacteria</taxon>
        <taxon>Oceanospirillales</taxon>
        <taxon>Oceanospirillaceae</taxon>
        <taxon>Marinospirillum</taxon>
    </lineage>
</organism>
<proteinExistence type="inferred from homology"/>
<accession>A0A1I1JS28</accession>
<sequence length="252" mass="27409">MAKHSSLLFLLILLLFFSSQTLARETSRVAAAADLQVALPKIQQAFEAQYPEYRLQITYGSSGVFASQLRQGAPFELYFSANADYVRILHEAGLTQDAGTDYAQGKLAFYSLQPLKAETAEEALKLWLEANPQGKLSIANPSHAPYGVAAIGWLEHLELSLPSSRLVRGENAAQSVQFVLSGAASAGIVAWPLIYPRDLSGQAWLIPEEDHPPLQQRMVLMNTAGPAAAAFYAYLQEPEVIAKLQSFGFGAP</sequence>
<evidence type="ECO:0000256" key="4">
    <source>
        <dbReference type="PIRSR" id="PIRSR004846-1"/>
    </source>
</evidence>
<evidence type="ECO:0000256" key="3">
    <source>
        <dbReference type="ARBA" id="ARBA00022729"/>
    </source>
</evidence>
<keyword evidence="4" id="KW-0500">Molybdenum</keyword>
<dbReference type="InterPro" id="IPR050682">
    <property type="entry name" value="ModA/WtpA"/>
</dbReference>
<evidence type="ECO:0000256" key="2">
    <source>
        <dbReference type="ARBA" id="ARBA00022723"/>
    </source>
</evidence>
<keyword evidence="7" id="KW-1185">Reference proteome</keyword>
<dbReference type="PANTHER" id="PTHR30632:SF14">
    <property type="entry name" value="TUNGSTATE_MOLYBDATE_CHROMATE-BINDING PROTEIN MODA"/>
    <property type="match status" value="1"/>
</dbReference>
<dbReference type="EMBL" id="FOLH01000009">
    <property type="protein sequence ID" value="SFC51364.1"/>
    <property type="molecule type" value="Genomic_DNA"/>
</dbReference>
<name>A0A1I1JS28_9GAMM</name>
<dbReference type="SUPFAM" id="SSF53850">
    <property type="entry name" value="Periplasmic binding protein-like II"/>
    <property type="match status" value="1"/>
</dbReference>
<dbReference type="GO" id="GO:0015689">
    <property type="term" value="P:molybdate ion transport"/>
    <property type="evidence" value="ECO:0007669"/>
    <property type="project" value="InterPro"/>
</dbReference>
<dbReference type="Gene3D" id="3.40.190.10">
    <property type="entry name" value="Periplasmic binding protein-like II"/>
    <property type="match status" value="2"/>
</dbReference>
<dbReference type="GO" id="GO:0030973">
    <property type="term" value="F:molybdate ion binding"/>
    <property type="evidence" value="ECO:0007669"/>
    <property type="project" value="TreeGrafter"/>
</dbReference>
<feature type="chain" id="PRO_5011761435" evidence="5">
    <location>
        <begin position="24"/>
        <end position="252"/>
    </location>
</feature>
<evidence type="ECO:0000256" key="5">
    <source>
        <dbReference type="SAM" id="SignalP"/>
    </source>
</evidence>
<dbReference type="PANTHER" id="PTHR30632">
    <property type="entry name" value="MOLYBDATE-BINDING PERIPLASMIC PROTEIN"/>
    <property type="match status" value="1"/>
</dbReference>
<evidence type="ECO:0000256" key="1">
    <source>
        <dbReference type="ARBA" id="ARBA00009175"/>
    </source>
</evidence>
<feature type="signal peptide" evidence="5">
    <location>
        <begin position="1"/>
        <end position="23"/>
    </location>
</feature>
<dbReference type="STRING" id="1122252.SAMN05660443_2922"/>
<dbReference type="AlphaFoldDB" id="A0A1I1JS28"/>